<dbReference type="AlphaFoldDB" id="A0A493TLI7"/>
<feature type="region of interest" description="Disordered" evidence="5">
    <location>
        <begin position="457"/>
        <end position="521"/>
    </location>
</feature>
<dbReference type="InterPro" id="IPR015943">
    <property type="entry name" value="WD40/YVTN_repeat-like_dom_sf"/>
</dbReference>
<evidence type="ECO:0000313" key="7">
    <source>
        <dbReference type="Proteomes" id="UP000016666"/>
    </source>
</evidence>
<feature type="repeat" description="WD" evidence="3">
    <location>
        <begin position="123"/>
        <end position="164"/>
    </location>
</feature>
<comment type="function">
    <text evidence="2">F-actin regulator involved in anterograde Golgi to endosome transport: upon ubiquitination via 'Lys-33'-linked ubiquitin chains by the BCR(KLHL20) E3 ubiquitin ligase complex, interacts with EPS15 and localizes to the trans-Golgi network, where it promotes actin polymerization, thereby facilitating post-Golgi trafficking. May play a role in the maintenance of the Golgi apparatus morphology.</text>
</comment>
<sequence length="839" mass="87785">MSVVKPEPKLGGGTSRRGERSCGVLRAPRGAAWRLADVVTDFDFSPFDQLLLATGSADETVKVWRLPESGQDVPSSAGLTLGPGGGPVDVLQFHPTADGVLASGAGKRVTVWDVGQQQPLAALEPHGDQLQSLAWKRDGRLLGTSCKDKKLRIFDPRAGPAASQSVPGHENNKDSRLLWMGASDCLISVGFSQVRSSLLGISHPVPGPRRGGPTRLLGASPGSCPARRSQSKGTPSCFAGCRERTWGQLHSHECRIFVPADARAGGEAVGHAQVQRRDLHLDAGHLARLQRPRVHPAARVRLRPAVPAVIRDPRHHHHQQQHGGQRGDDHQGEVVVLALGDGRVLLVGQLQGVRLDAELLLGHLLPQRPDADSLRFGLDVVLQVHLQGRAAHLRDADPPARRRRLGARGWRRPLHLFLLLAVRPGKALWAQALQVAACVQLAGAAVQARARGADLRRGAAGDRGDAEGHRHGAAGGGSDLRGGSGGAGLRRGAAAGGERRGGPQRGGARRGGGGGGSGGGGGAAEVGVLQVVEELAGVFGGEVAARLLGPPEDHAAGVHPLHEPAHLADAVEGVAGGRHGPQPGEKAGEVPRDGVDVEVADVQLLEVVKALEILCRQLGDLGIAGQAELGEAPQAPQHGRDALQQVVGDVQLVEVVLGLEELLVQARQAQPRDLQRLDVDGVEGPGCDSRDLVPADVQQQEVEPLQQPQPVEGLVGDLLQLVGGQVQVDELREGLEDVLLDAGDLVLGEVQELKGGQPREAVLAEHGDAVLKDVQGEGVGGAAPGARCGPVWRRTGWFWGPGTGSQRDMPAPAPRGPRAAACKGPAGSWCQLCGRERFA</sequence>
<feature type="compositionally biased region" description="Basic and acidic residues" evidence="5">
    <location>
        <begin position="457"/>
        <end position="470"/>
    </location>
</feature>
<name>A0A493TLI7_ANAPP</name>
<protein>
    <recommendedName>
        <fullName evidence="4">Coronin</fullName>
    </recommendedName>
</protein>
<dbReference type="STRING" id="8840.ENSAPLP00000026633"/>
<evidence type="ECO:0000256" key="5">
    <source>
        <dbReference type="SAM" id="MobiDB-lite"/>
    </source>
</evidence>
<keyword evidence="3 4" id="KW-0853">WD repeat</keyword>
<proteinExistence type="inferred from homology"/>
<dbReference type="GeneTree" id="ENSGT00940000156606"/>
<dbReference type="PANTHER" id="PTHR10856:SF20">
    <property type="entry name" value="CORONIN-7"/>
    <property type="match status" value="1"/>
</dbReference>
<dbReference type="PROSITE" id="PS50082">
    <property type="entry name" value="WD_REPEATS_2"/>
    <property type="match status" value="2"/>
</dbReference>
<dbReference type="Ensembl" id="ENSAPLT00000038398.1">
    <property type="protein sequence ID" value="ENSAPLP00000026633.1"/>
    <property type="gene ID" value="ENSAPLG00000025258.1"/>
</dbReference>
<organism evidence="6 7">
    <name type="scientific">Anas platyrhynchos platyrhynchos</name>
    <name type="common">Northern mallard</name>
    <dbReference type="NCBI Taxonomy" id="8840"/>
    <lineage>
        <taxon>Eukaryota</taxon>
        <taxon>Metazoa</taxon>
        <taxon>Chordata</taxon>
        <taxon>Craniata</taxon>
        <taxon>Vertebrata</taxon>
        <taxon>Euteleostomi</taxon>
        <taxon>Archelosauria</taxon>
        <taxon>Archosauria</taxon>
        <taxon>Dinosauria</taxon>
        <taxon>Saurischia</taxon>
        <taxon>Theropoda</taxon>
        <taxon>Coelurosauria</taxon>
        <taxon>Aves</taxon>
        <taxon>Neognathae</taxon>
        <taxon>Galloanserae</taxon>
        <taxon>Anseriformes</taxon>
        <taxon>Anatidae</taxon>
        <taxon>Anatinae</taxon>
        <taxon>Anas</taxon>
    </lineage>
</organism>
<evidence type="ECO:0000256" key="2">
    <source>
        <dbReference type="ARBA" id="ARBA00024838"/>
    </source>
</evidence>
<accession>A0A493TLI7</accession>
<dbReference type="InterPro" id="IPR001680">
    <property type="entry name" value="WD40_rpt"/>
</dbReference>
<dbReference type="Gene3D" id="2.130.10.10">
    <property type="entry name" value="YVTN repeat-like/Quinoprotein amine dehydrogenase"/>
    <property type="match status" value="1"/>
</dbReference>
<reference evidence="6" key="3">
    <citation type="submission" date="2025-09" db="UniProtKB">
        <authorList>
            <consortium name="Ensembl"/>
        </authorList>
    </citation>
    <scope>IDENTIFICATION</scope>
</reference>
<feature type="region of interest" description="Disordered" evidence="5">
    <location>
        <begin position="1"/>
        <end position="20"/>
    </location>
</feature>
<evidence type="ECO:0000256" key="1">
    <source>
        <dbReference type="ARBA" id="ARBA00009482"/>
    </source>
</evidence>
<reference evidence="6" key="2">
    <citation type="submission" date="2025-08" db="UniProtKB">
        <authorList>
            <consortium name="Ensembl"/>
        </authorList>
    </citation>
    <scope>IDENTIFICATION</scope>
</reference>
<keyword evidence="4" id="KW-0677">Repeat</keyword>
<evidence type="ECO:0000313" key="6">
    <source>
        <dbReference type="Ensembl" id="ENSAPLP00000026633.1"/>
    </source>
</evidence>
<evidence type="ECO:0000256" key="3">
    <source>
        <dbReference type="PROSITE-ProRule" id="PRU00221"/>
    </source>
</evidence>
<dbReference type="InterPro" id="IPR036322">
    <property type="entry name" value="WD40_repeat_dom_sf"/>
</dbReference>
<comment type="similarity">
    <text evidence="1 4">Belongs to the WD repeat coronin family.</text>
</comment>
<feature type="repeat" description="WD" evidence="3">
    <location>
        <begin position="39"/>
        <end position="66"/>
    </location>
</feature>
<reference evidence="6 7" key="1">
    <citation type="submission" date="2017-10" db="EMBL/GenBank/DDBJ databases">
        <title>A new Pekin duck reference genome.</title>
        <authorList>
            <person name="Hou Z.-C."/>
            <person name="Zhou Z.-K."/>
            <person name="Zhu F."/>
            <person name="Hou S.-S."/>
        </authorList>
    </citation>
    <scope>NUCLEOTIDE SEQUENCE [LARGE SCALE GENOMIC DNA]</scope>
</reference>
<dbReference type="Pfam" id="PF00400">
    <property type="entry name" value="WD40"/>
    <property type="match status" value="2"/>
</dbReference>
<dbReference type="SMART" id="SM00320">
    <property type="entry name" value="WD40"/>
    <property type="match status" value="3"/>
</dbReference>
<dbReference type="PANTHER" id="PTHR10856">
    <property type="entry name" value="CORONIN"/>
    <property type="match status" value="1"/>
</dbReference>
<dbReference type="SUPFAM" id="SSF50978">
    <property type="entry name" value="WD40 repeat-like"/>
    <property type="match status" value="1"/>
</dbReference>
<feature type="compositionally biased region" description="Gly residues" evidence="5">
    <location>
        <begin position="503"/>
        <end position="521"/>
    </location>
</feature>
<feature type="compositionally biased region" description="Gly residues" evidence="5">
    <location>
        <begin position="473"/>
        <end position="489"/>
    </location>
</feature>
<keyword evidence="7" id="KW-1185">Reference proteome</keyword>
<dbReference type="Proteomes" id="UP000016666">
    <property type="component" value="Chromosome 15"/>
</dbReference>
<evidence type="ECO:0000256" key="4">
    <source>
        <dbReference type="RuleBase" id="RU280818"/>
    </source>
</evidence>
<dbReference type="InterPro" id="IPR015505">
    <property type="entry name" value="Coronin"/>
</dbReference>